<protein>
    <submittedName>
        <fullName evidence="1">Uncharacterized protein</fullName>
    </submittedName>
</protein>
<dbReference type="AlphaFoldDB" id="A0AAP7FIJ1"/>
<name>A0AAP7FIJ1_9PSED</name>
<dbReference type="GeneID" id="49871569"/>
<comment type="caution">
    <text evidence="1">The sequence shown here is derived from an EMBL/GenBank/DDBJ whole genome shotgun (WGS) entry which is preliminary data.</text>
</comment>
<evidence type="ECO:0000313" key="1">
    <source>
        <dbReference type="EMBL" id="OAH44730.1"/>
    </source>
</evidence>
<evidence type="ECO:0000313" key="2">
    <source>
        <dbReference type="Proteomes" id="UP000077242"/>
    </source>
</evidence>
<dbReference type="EMBL" id="LSTU01000063">
    <property type="protein sequence ID" value="OAH44730.1"/>
    <property type="molecule type" value="Genomic_DNA"/>
</dbReference>
<proteinExistence type="predicted"/>
<dbReference type="RefSeq" id="WP_016714346.1">
    <property type="nucleotide sequence ID" value="NZ_CP022562.1"/>
</dbReference>
<accession>A0AAP7FIJ1</accession>
<sequence length="113" mass="12573">MQKLLMLTESQRQRVKSRSGLAGIPSAFCLVSPPDETARLGQMSGCFLDFLATATHAPAWAMKPEAKMAWLDMDMGESPLRGLGWIMVERHARCQPSTLLQRRKARSRLSAEA</sequence>
<organism evidence="1 2">
    <name type="scientific">Pseudomonas monteilii</name>
    <dbReference type="NCBI Taxonomy" id="76759"/>
    <lineage>
        <taxon>Bacteria</taxon>
        <taxon>Pseudomonadati</taxon>
        <taxon>Pseudomonadota</taxon>
        <taxon>Gammaproteobacteria</taxon>
        <taxon>Pseudomonadales</taxon>
        <taxon>Pseudomonadaceae</taxon>
        <taxon>Pseudomonas</taxon>
    </lineage>
</organism>
<reference evidence="2" key="1">
    <citation type="submission" date="2016-02" db="EMBL/GenBank/DDBJ databases">
        <title>Dietzia cinnamea strain CD11_5 genome sequencing and assembly.</title>
        <authorList>
            <person name="Kaur G."/>
            <person name="Nair G.R."/>
            <person name="Mayilraj S."/>
        </authorList>
    </citation>
    <scope>NUCLEOTIDE SEQUENCE [LARGE SCALE GENOMIC DNA]</scope>
    <source>
        <strain evidence="2">CD10_2</strain>
    </source>
</reference>
<gene>
    <name evidence="1" type="ORF">AYJ70_26540</name>
</gene>
<dbReference type="Proteomes" id="UP000077242">
    <property type="component" value="Unassembled WGS sequence"/>
</dbReference>